<dbReference type="EMBL" id="GBRH01190241">
    <property type="protein sequence ID" value="JAE07655.1"/>
    <property type="molecule type" value="Transcribed_RNA"/>
</dbReference>
<reference evidence="1" key="1">
    <citation type="submission" date="2014-09" db="EMBL/GenBank/DDBJ databases">
        <authorList>
            <person name="Magalhaes I.L.F."/>
            <person name="Oliveira U."/>
            <person name="Santos F.R."/>
            <person name="Vidigal T.H.D.A."/>
            <person name="Brescovit A.D."/>
            <person name="Santos A.J."/>
        </authorList>
    </citation>
    <scope>NUCLEOTIDE SEQUENCE</scope>
    <source>
        <tissue evidence="1">Shoot tissue taken approximately 20 cm above the soil surface</tissue>
    </source>
</reference>
<name>A0A0A9F3T7_ARUDO</name>
<proteinExistence type="predicted"/>
<evidence type="ECO:0000313" key="1">
    <source>
        <dbReference type="EMBL" id="JAE07655.1"/>
    </source>
</evidence>
<reference evidence="1" key="2">
    <citation type="journal article" date="2015" name="Data Brief">
        <title>Shoot transcriptome of the giant reed, Arundo donax.</title>
        <authorList>
            <person name="Barrero R.A."/>
            <person name="Guerrero F.D."/>
            <person name="Moolhuijzen P."/>
            <person name="Goolsby J.A."/>
            <person name="Tidwell J."/>
            <person name="Bellgard S.E."/>
            <person name="Bellgard M.I."/>
        </authorList>
    </citation>
    <scope>NUCLEOTIDE SEQUENCE</scope>
    <source>
        <tissue evidence="1">Shoot tissue taken approximately 20 cm above the soil surface</tissue>
    </source>
</reference>
<organism evidence="1">
    <name type="scientific">Arundo donax</name>
    <name type="common">Giant reed</name>
    <name type="synonym">Donax arundinaceus</name>
    <dbReference type="NCBI Taxonomy" id="35708"/>
    <lineage>
        <taxon>Eukaryota</taxon>
        <taxon>Viridiplantae</taxon>
        <taxon>Streptophyta</taxon>
        <taxon>Embryophyta</taxon>
        <taxon>Tracheophyta</taxon>
        <taxon>Spermatophyta</taxon>
        <taxon>Magnoliopsida</taxon>
        <taxon>Liliopsida</taxon>
        <taxon>Poales</taxon>
        <taxon>Poaceae</taxon>
        <taxon>PACMAD clade</taxon>
        <taxon>Arundinoideae</taxon>
        <taxon>Arundineae</taxon>
        <taxon>Arundo</taxon>
    </lineage>
</organism>
<accession>A0A0A9F3T7</accession>
<sequence length="75" mass="8888">MKVFAYQITQFISFLPPLFLLPDRPLMLHPDPEFVHFNEILKNKFNCIINAFSIPFVLRTNIRQFVSAYLRKVTS</sequence>
<protein>
    <submittedName>
        <fullName evidence="1">Uncharacterized protein</fullName>
    </submittedName>
</protein>
<dbReference type="AlphaFoldDB" id="A0A0A9F3T7"/>